<keyword evidence="3" id="KW-1185">Reference proteome</keyword>
<feature type="chain" id="PRO_5035868954" evidence="1">
    <location>
        <begin position="19"/>
        <end position="418"/>
    </location>
</feature>
<evidence type="ECO:0000313" key="2">
    <source>
        <dbReference type="EMBL" id="CAB3386670.1"/>
    </source>
</evidence>
<name>A0A8S1E346_9INSE</name>
<gene>
    <name evidence="2" type="ORF">CLODIP_2_CD10211</name>
</gene>
<feature type="signal peptide" evidence="1">
    <location>
        <begin position="1"/>
        <end position="18"/>
    </location>
</feature>
<dbReference type="AlphaFoldDB" id="A0A8S1E346"/>
<comment type="caution">
    <text evidence="2">The sequence shown here is derived from an EMBL/GenBank/DDBJ whole genome shotgun (WGS) entry which is preliminary data.</text>
</comment>
<accession>A0A8S1E346</accession>
<proteinExistence type="predicted"/>
<evidence type="ECO:0000313" key="3">
    <source>
        <dbReference type="Proteomes" id="UP000494165"/>
    </source>
</evidence>
<reference evidence="2 3" key="1">
    <citation type="submission" date="2020-04" db="EMBL/GenBank/DDBJ databases">
        <authorList>
            <person name="Alioto T."/>
            <person name="Alioto T."/>
            <person name="Gomez Garrido J."/>
        </authorList>
    </citation>
    <scope>NUCLEOTIDE SEQUENCE [LARGE SCALE GENOMIC DNA]</scope>
</reference>
<protein>
    <submittedName>
        <fullName evidence="2">Uncharacterized protein</fullName>
    </submittedName>
</protein>
<dbReference type="Proteomes" id="UP000494165">
    <property type="component" value="Unassembled WGS sequence"/>
</dbReference>
<keyword evidence="1" id="KW-0732">Signal</keyword>
<evidence type="ECO:0000256" key="1">
    <source>
        <dbReference type="SAM" id="SignalP"/>
    </source>
</evidence>
<organism evidence="2 3">
    <name type="scientific">Cloeon dipterum</name>
    <dbReference type="NCBI Taxonomy" id="197152"/>
    <lineage>
        <taxon>Eukaryota</taxon>
        <taxon>Metazoa</taxon>
        <taxon>Ecdysozoa</taxon>
        <taxon>Arthropoda</taxon>
        <taxon>Hexapoda</taxon>
        <taxon>Insecta</taxon>
        <taxon>Pterygota</taxon>
        <taxon>Palaeoptera</taxon>
        <taxon>Ephemeroptera</taxon>
        <taxon>Pisciforma</taxon>
        <taxon>Baetidae</taxon>
        <taxon>Cloeon</taxon>
    </lineage>
</organism>
<sequence>MTMYSITIFFGLLAYSSGAKPLDNIYYSTNASAINEYLKTAYQHIDLKGNGSNFVLFLGDLDGRPLVADNVINNIRYPSFEGYKETLLVDFPAFNANRGVVTDLEDALITKKIFEMAARVKIILVMPCSVKSNTKIFTNMVDRLINNFDINSLFGSVGVVCEISPLQINSENVMKMMRDLINLWGINNVNLCNIEKGKKSPNNDKIQLYSRTSEFMQHLRNQSSFTSFRRTGENRNAWSNEIQRESLRNFIFNHLNFSSQLSQNKNPILTNETLVYVLRNSNVFINESKLICVQSELIEHTVLRVSTNSSVHDLNSFIVEYKNMDQLEFKWRLAQWYPNLLQNLMFEIEKIDLVQKLTGEFSDLIEIYGLETVKKLIIQRLEMLLLNSLKDLAVSNNIFNVIKENIYNFFISIVALVF</sequence>
<dbReference type="EMBL" id="CADEPI010000500">
    <property type="protein sequence ID" value="CAB3386670.1"/>
    <property type="molecule type" value="Genomic_DNA"/>
</dbReference>